<dbReference type="PANTHER" id="PTHR12154:SF4">
    <property type="entry name" value="UDP-N-ACETYLGLUCOSAMINE TRANSFERASE SUBUNIT ALG14 HOMOLOG"/>
    <property type="match status" value="1"/>
</dbReference>
<dbReference type="GO" id="GO:0006488">
    <property type="term" value="P:dolichol-linked oligosaccharide biosynthetic process"/>
    <property type="evidence" value="ECO:0007669"/>
    <property type="project" value="EnsemblFungi"/>
</dbReference>
<keyword evidence="9 11" id="KW-0472">Membrane</keyword>
<feature type="transmembrane region" description="Helical" evidence="11">
    <location>
        <begin position="6"/>
        <end position="28"/>
    </location>
</feature>
<dbReference type="InterPro" id="IPR013969">
    <property type="entry name" value="Oligosacch_biosynth_Alg14"/>
</dbReference>
<gene>
    <name evidence="12" type="primary">NCAS0A10730</name>
    <name evidence="11" type="synonym">ALG14</name>
    <name evidence="12" type="ordered locus">NCAS_0A10730</name>
</gene>
<comment type="subcellular location">
    <subcellularLocation>
        <location evidence="1 11">Endoplasmic reticulum membrane</location>
        <topology evidence="1 11">Single-pass membrane protein</topology>
    </subcellularLocation>
    <subcellularLocation>
        <location evidence="2">Nucleus membrane</location>
        <topology evidence="2">Single-pass membrane protein</topology>
    </subcellularLocation>
</comment>
<feature type="transmembrane region" description="Helical" evidence="11">
    <location>
        <begin position="149"/>
        <end position="168"/>
    </location>
</feature>
<comment type="function">
    <text evidence="11">Involved in protein N-glycosylation. Essential for the second step of the dolichol-linked oligosaccharide pathway. Anchors the catalytic subunit ALG13 to the ER.</text>
</comment>
<dbReference type="HOGENOM" id="CLU_064541_2_2_1"/>
<dbReference type="eggNOG" id="KOG3339">
    <property type="taxonomic scope" value="Eukaryota"/>
</dbReference>
<organism evidence="12 13">
    <name type="scientific">Naumovozyma castellii</name>
    <name type="common">Yeast</name>
    <name type="synonym">Saccharomyces castellii</name>
    <dbReference type="NCBI Taxonomy" id="27288"/>
    <lineage>
        <taxon>Eukaryota</taxon>
        <taxon>Fungi</taxon>
        <taxon>Dikarya</taxon>
        <taxon>Ascomycota</taxon>
        <taxon>Saccharomycotina</taxon>
        <taxon>Saccharomycetes</taxon>
        <taxon>Saccharomycetales</taxon>
        <taxon>Saccharomycetaceae</taxon>
        <taxon>Naumovozyma</taxon>
    </lineage>
</organism>
<dbReference type="Gene3D" id="3.40.50.2000">
    <property type="entry name" value="Glycogen Phosphorylase B"/>
    <property type="match status" value="1"/>
</dbReference>
<dbReference type="GO" id="GO:0098548">
    <property type="term" value="C:cytoplasmic side of Golgi membrane"/>
    <property type="evidence" value="ECO:0007669"/>
    <property type="project" value="EnsemblFungi"/>
</dbReference>
<evidence type="ECO:0000256" key="6">
    <source>
        <dbReference type="ARBA" id="ARBA00022692"/>
    </source>
</evidence>
<keyword evidence="13" id="KW-1185">Reference proteome</keyword>
<keyword evidence="7 11" id="KW-0256">Endoplasmic reticulum</keyword>
<dbReference type="AlphaFoldDB" id="G0V833"/>
<dbReference type="GO" id="GO:0043541">
    <property type="term" value="C:UDP-N-acetylglucosamine transferase complex"/>
    <property type="evidence" value="ECO:0007669"/>
    <property type="project" value="EnsemblFungi"/>
</dbReference>
<evidence type="ECO:0000256" key="4">
    <source>
        <dbReference type="ARBA" id="ARBA00011335"/>
    </source>
</evidence>
<evidence type="ECO:0000256" key="8">
    <source>
        <dbReference type="ARBA" id="ARBA00022989"/>
    </source>
</evidence>
<dbReference type="RefSeq" id="XP_003674012.1">
    <property type="nucleotide sequence ID" value="XM_003673964.1"/>
</dbReference>
<evidence type="ECO:0000256" key="9">
    <source>
        <dbReference type="ARBA" id="ARBA00023136"/>
    </source>
</evidence>
<dbReference type="Proteomes" id="UP000001640">
    <property type="component" value="Chromosome 1"/>
</dbReference>
<evidence type="ECO:0000256" key="5">
    <source>
        <dbReference type="ARBA" id="ARBA00017467"/>
    </source>
</evidence>
<evidence type="ECO:0000256" key="7">
    <source>
        <dbReference type="ARBA" id="ARBA00022824"/>
    </source>
</evidence>
<dbReference type="GO" id="GO:0004577">
    <property type="term" value="F:N-acetylglucosaminyldiphosphodolichol N-acetylglucosaminyltransferase activity"/>
    <property type="evidence" value="ECO:0007669"/>
    <property type="project" value="EnsemblFungi"/>
</dbReference>
<dbReference type="KEGG" id="ncs:NCAS_0A10730"/>
<evidence type="ECO:0000313" key="12">
    <source>
        <dbReference type="EMBL" id="CCC67631.1"/>
    </source>
</evidence>
<dbReference type="GO" id="GO:0031965">
    <property type="term" value="C:nuclear membrane"/>
    <property type="evidence" value="ECO:0007669"/>
    <property type="project" value="UniProtKB-SubCell"/>
</dbReference>
<dbReference type="PANTHER" id="PTHR12154">
    <property type="entry name" value="GLYCOSYL TRANSFERASE-RELATED"/>
    <property type="match status" value="1"/>
</dbReference>
<evidence type="ECO:0000256" key="1">
    <source>
        <dbReference type="ARBA" id="ARBA00004389"/>
    </source>
</evidence>
<evidence type="ECO:0000256" key="10">
    <source>
        <dbReference type="ARBA" id="ARBA00032062"/>
    </source>
</evidence>
<evidence type="ECO:0000256" key="3">
    <source>
        <dbReference type="ARBA" id="ARBA00009731"/>
    </source>
</evidence>
<dbReference type="STRING" id="1064592.G0V833"/>
<dbReference type="OrthoDB" id="17098at2759"/>
<dbReference type="GO" id="GO:0043495">
    <property type="term" value="F:protein-membrane adaptor activity"/>
    <property type="evidence" value="ECO:0007669"/>
    <property type="project" value="EnsemblFungi"/>
</dbReference>
<evidence type="ECO:0000256" key="2">
    <source>
        <dbReference type="ARBA" id="ARBA00004590"/>
    </source>
</evidence>
<dbReference type="Pfam" id="PF08660">
    <property type="entry name" value="Alg14"/>
    <property type="match status" value="1"/>
</dbReference>
<dbReference type="GO" id="GO:0005811">
    <property type="term" value="C:lipid droplet"/>
    <property type="evidence" value="ECO:0007669"/>
    <property type="project" value="EnsemblFungi"/>
</dbReference>
<accession>G0V833</accession>
<evidence type="ECO:0000256" key="11">
    <source>
        <dbReference type="RuleBase" id="RU362127"/>
    </source>
</evidence>
<comment type="caution">
    <text evidence="11">Lacks conserved residue(s) required for the propagation of feature annotation.</text>
</comment>
<dbReference type="FunCoup" id="G0V833">
    <property type="interactions" value="340"/>
</dbReference>
<dbReference type="OMA" id="GTCCIIT"/>
<reference evidence="12 13" key="1">
    <citation type="journal article" date="2011" name="Proc. Natl. Acad. Sci. U.S.A.">
        <title>Evolutionary erosion of yeast sex chromosomes by mating-type switching accidents.</title>
        <authorList>
            <person name="Gordon J.L."/>
            <person name="Armisen D."/>
            <person name="Proux-Wera E."/>
            <person name="Oheigeartaigh S.S."/>
            <person name="Byrne K.P."/>
            <person name="Wolfe K.H."/>
        </authorList>
    </citation>
    <scope>NUCLEOTIDE SEQUENCE [LARGE SCALE GENOMIC DNA]</scope>
    <source>
        <strain evidence="13">ATCC 76901 / BCRC 22586 / CBS 4309 / NBRC 1992 / NRRL Y-12630</strain>
    </source>
</reference>
<comment type="similarity">
    <text evidence="3 11">Belongs to the ALG14 family.</text>
</comment>
<keyword evidence="8 11" id="KW-1133">Transmembrane helix</keyword>
<name>G0V833_NAUCA</name>
<protein>
    <recommendedName>
        <fullName evidence="5 11">UDP-N-acetylglucosamine transferase subunit ALG14</fullName>
    </recommendedName>
    <alternativeName>
        <fullName evidence="10 11">Asparagine-linked glycosylation protein 14</fullName>
    </alternativeName>
</protein>
<dbReference type="GeneID" id="96901110"/>
<keyword evidence="6 11" id="KW-0812">Transmembrane</keyword>
<proteinExistence type="inferred from homology"/>
<reference key="2">
    <citation type="submission" date="2011-08" db="EMBL/GenBank/DDBJ databases">
        <title>Genome sequence of Naumovozyma castellii.</title>
        <authorList>
            <person name="Gordon J.L."/>
            <person name="Armisen D."/>
            <person name="Proux-Wera E."/>
            <person name="OhEigeartaigh S.S."/>
            <person name="Byrne K.P."/>
            <person name="Wolfe K.H."/>
        </authorList>
    </citation>
    <scope>NUCLEOTIDE SEQUENCE</scope>
    <source>
        <strain>Type strain:CBS 4309</strain>
    </source>
</reference>
<evidence type="ECO:0000313" key="13">
    <source>
        <dbReference type="Proteomes" id="UP000001640"/>
    </source>
</evidence>
<dbReference type="InParanoid" id="G0V833"/>
<dbReference type="EMBL" id="HE576752">
    <property type="protein sequence ID" value="CCC67631.1"/>
    <property type="molecule type" value="Genomic_DNA"/>
</dbReference>
<comment type="subunit">
    <text evidence="4 11">Heterodimer with ALG13 to form a functional enzyme.</text>
</comment>
<sequence length="228" mass="26096">MDIFYLTSAILLILTAYIFRFISILPFYRTHPNDRILTAHKGTNGPLHIFVFLGSGGHTGEMLRILQNYKETLLNQDNVLYVGYSDIDSRNKFSKLLQSACKVEYIEFKKAREVNSGLLASLKSIFLTLMTSLLNVIRIRKSIAFKPHLILLNGPGTCCILVLWFKLLEWILLFSSSSNIIYIESLARINSLSLTGKIVYWMADEFIVQWKELELSCAPRAKYFGILT</sequence>